<reference evidence="2 3" key="1">
    <citation type="journal article" date="2019" name="Int. J. Syst. Evol. Microbiol.">
        <title>The Global Catalogue of Microorganisms (GCM) 10K type strain sequencing project: providing services to taxonomists for standard genome sequencing and annotation.</title>
        <authorList>
            <consortium name="The Broad Institute Genomics Platform"/>
            <consortium name="The Broad Institute Genome Sequencing Center for Infectious Disease"/>
            <person name="Wu L."/>
            <person name="Ma J."/>
        </authorList>
    </citation>
    <scope>NUCLEOTIDE SEQUENCE [LARGE SCALE GENOMIC DNA]</scope>
    <source>
        <strain evidence="2 3">JCM 14046</strain>
    </source>
</reference>
<accession>A0ABN2PGR0</accession>
<proteinExistence type="predicted"/>
<keyword evidence="3" id="KW-1185">Reference proteome</keyword>
<protein>
    <recommendedName>
        <fullName evidence="4">DoxX family membrane protein</fullName>
    </recommendedName>
</protein>
<dbReference type="EMBL" id="BAAAMY010000004">
    <property type="protein sequence ID" value="GAA1918974.1"/>
    <property type="molecule type" value="Genomic_DNA"/>
</dbReference>
<name>A0ABN2PGR0_9ACTN</name>
<feature type="compositionally biased region" description="Basic and acidic residues" evidence="1">
    <location>
        <begin position="157"/>
        <end position="167"/>
    </location>
</feature>
<feature type="region of interest" description="Disordered" evidence="1">
    <location>
        <begin position="144"/>
        <end position="168"/>
    </location>
</feature>
<gene>
    <name evidence="2" type="ORF">GCM10009737_20590</name>
</gene>
<evidence type="ECO:0008006" key="4">
    <source>
        <dbReference type="Google" id="ProtNLM"/>
    </source>
</evidence>
<comment type="caution">
    <text evidence="2">The sequence shown here is derived from an EMBL/GenBank/DDBJ whole genome shotgun (WGS) entry which is preliminary data.</text>
</comment>
<evidence type="ECO:0000256" key="1">
    <source>
        <dbReference type="SAM" id="MobiDB-lite"/>
    </source>
</evidence>
<dbReference type="Proteomes" id="UP001501612">
    <property type="component" value="Unassembled WGS sequence"/>
</dbReference>
<organism evidence="2 3">
    <name type="scientific">Nocardioides lentus</name>
    <dbReference type="NCBI Taxonomy" id="338077"/>
    <lineage>
        <taxon>Bacteria</taxon>
        <taxon>Bacillati</taxon>
        <taxon>Actinomycetota</taxon>
        <taxon>Actinomycetes</taxon>
        <taxon>Propionibacteriales</taxon>
        <taxon>Nocardioidaceae</taxon>
        <taxon>Nocardioides</taxon>
    </lineage>
</organism>
<feature type="compositionally biased region" description="Basic residues" evidence="1">
    <location>
        <begin position="144"/>
        <end position="154"/>
    </location>
</feature>
<evidence type="ECO:0000313" key="3">
    <source>
        <dbReference type="Proteomes" id="UP001501612"/>
    </source>
</evidence>
<sequence>MHPTHIPLRVTTGAFILNSGISKLGADEGTQQFLQGTAASTYPVFEDMRPATFTSILAWSEIAVGAALLVPKVPAHVAGAALTGFGASLLGVYLRTPSMTLDDGIRPSQEGTAVAKDVWLVGAGLTLTTQGLIARAAAGAKQAKKNAKAVRKNARAASKDLRKEVGKKAAKNAAKAKALAS</sequence>
<evidence type="ECO:0000313" key="2">
    <source>
        <dbReference type="EMBL" id="GAA1918974.1"/>
    </source>
</evidence>
<dbReference type="RefSeq" id="WP_344006791.1">
    <property type="nucleotide sequence ID" value="NZ_BAAAMY010000004.1"/>
</dbReference>